<name>A0ABW8QVY4_9PSED</name>
<keyword evidence="3" id="KW-1185">Reference proteome</keyword>
<feature type="region of interest" description="Disordered" evidence="1">
    <location>
        <begin position="56"/>
        <end position="82"/>
    </location>
</feature>
<proteinExistence type="predicted"/>
<evidence type="ECO:0000313" key="2">
    <source>
        <dbReference type="EMBL" id="MFK9003793.1"/>
    </source>
</evidence>
<reference evidence="2 3" key="1">
    <citation type="submission" date="2024-11" db="EMBL/GenBank/DDBJ databases">
        <authorList>
            <person name="Lucas J.A."/>
        </authorList>
    </citation>
    <scope>NUCLEOTIDE SEQUENCE [LARGE SCALE GENOMIC DNA]</scope>
    <source>
        <strain evidence="2 3">Z 7.15</strain>
    </source>
</reference>
<feature type="compositionally biased region" description="Polar residues" evidence="1">
    <location>
        <begin position="58"/>
        <end position="68"/>
    </location>
</feature>
<evidence type="ECO:0000256" key="1">
    <source>
        <dbReference type="SAM" id="MobiDB-lite"/>
    </source>
</evidence>
<dbReference type="EMBL" id="JBJHQF010000007">
    <property type="protein sequence ID" value="MFK9003793.1"/>
    <property type="molecule type" value="Genomic_DNA"/>
</dbReference>
<protein>
    <submittedName>
        <fullName evidence="2">Uncharacterized protein</fullName>
    </submittedName>
</protein>
<comment type="caution">
    <text evidence="2">The sequence shown here is derived from an EMBL/GenBank/DDBJ whole genome shotgun (WGS) entry which is preliminary data.</text>
</comment>
<dbReference type="Proteomes" id="UP001623008">
    <property type="component" value="Unassembled WGS sequence"/>
</dbReference>
<organism evidence="2 3">
    <name type="scientific">Pseudomonas pergaminensis</name>
    <dbReference type="NCBI Taxonomy" id="2853159"/>
    <lineage>
        <taxon>Bacteria</taxon>
        <taxon>Pseudomonadati</taxon>
        <taxon>Pseudomonadota</taxon>
        <taxon>Gammaproteobacteria</taxon>
        <taxon>Pseudomonadales</taxon>
        <taxon>Pseudomonadaceae</taxon>
        <taxon>Pseudomonas</taxon>
    </lineage>
</organism>
<evidence type="ECO:0000313" key="3">
    <source>
        <dbReference type="Proteomes" id="UP001623008"/>
    </source>
</evidence>
<gene>
    <name evidence="2" type="ORF">ACJEBJ_06615</name>
</gene>
<dbReference type="RefSeq" id="WP_406596931.1">
    <property type="nucleotide sequence ID" value="NZ_JBJHQF010000007.1"/>
</dbReference>
<accession>A0ABW8QVY4</accession>
<sequence length="123" mass="13412">MATEYNPPILESQAKNAAGETIVDAAKDLKVSVPSGQPIAPTNTLYVLLTKAGEMQPRWQSSGTQTGDFNPDTEEEFIKPDLGGVIPKEHLAKLKGKSAEISYRMDTESGGEHKSETHRIFIK</sequence>